<dbReference type="RefSeq" id="XP_035347107.1">
    <property type="nucleotide sequence ID" value="XM_035491214.1"/>
</dbReference>
<dbReference type="Pfam" id="PF10373">
    <property type="entry name" value="EST1_DNA_bind"/>
    <property type="match status" value="1"/>
</dbReference>
<dbReference type="PANTHER" id="PTHR15696:SF36">
    <property type="entry name" value="NONSENSE-MEDIATED MRNA DECAY FACTOR"/>
    <property type="match status" value="1"/>
</dbReference>
<feature type="domain" description="Telomerase activating protein Est1-like N-terminal" evidence="3">
    <location>
        <begin position="60"/>
        <end position="177"/>
    </location>
</feature>
<dbReference type="SUPFAM" id="SSF48452">
    <property type="entry name" value="TPR-like"/>
    <property type="match status" value="1"/>
</dbReference>
<gene>
    <name evidence="4" type="ORF">TRUGW13939_08078</name>
</gene>
<evidence type="ECO:0000259" key="2">
    <source>
        <dbReference type="Pfam" id="PF10373"/>
    </source>
</evidence>
<dbReference type="AlphaFoldDB" id="A0A7H8R3M5"/>
<dbReference type="KEGG" id="trg:TRUGW13939_08078"/>
<organism evidence="4 5">
    <name type="scientific">Talaromyces rugulosus</name>
    <name type="common">Penicillium rugulosum</name>
    <dbReference type="NCBI Taxonomy" id="121627"/>
    <lineage>
        <taxon>Eukaryota</taxon>
        <taxon>Fungi</taxon>
        <taxon>Dikarya</taxon>
        <taxon>Ascomycota</taxon>
        <taxon>Pezizomycotina</taxon>
        <taxon>Eurotiomycetes</taxon>
        <taxon>Eurotiomycetidae</taxon>
        <taxon>Eurotiales</taxon>
        <taxon>Trichocomaceae</taxon>
        <taxon>Talaromyces</taxon>
        <taxon>Talaromyces sect. Islandici</taxon>
    </lineage>
</organism>
<evidence type="ECO:0008006" key="6">
    <source>
        <dbReference type="Google" id="ProtNLM"/>
    </source>
</evidence>
<feature type="region of interest" description="Disordered" evidence="1">
    <location>
        <begin position="711"/>
        <end position="741"/>
    </location>
</feature>
<evidence type="ECO:0000313" key="5">
    <source>
        <dbReference type="Proteomes" id="UP000509510"/>
    </source>
</evidence>
<evidence type="ECO:0000313" key="4">
    <source>
        <dbReference type="EMBL" id="QKX60932.1"/>
    </source>
</evidence>
<dbReference type="EMBL" id="CP055901">
    <property type="protein sequence ID" value="QKX60932.1"/>
    <property type="molecule type" value="Genomic_DNA"/>
</dbReference>
<dbReference type="PANTHER" id="PTHR15696">
    <property type="entry name" value="SMG-7 SUPPRESSOR WITH MORPHOLOGICAL EFFECT ON GENITALIA PROTEIN 7"/>
    <property type="match status" value="1"/>
</dbReference>
<dbReference type="Proteomes" id="UP000509510">
    <property type="component" value="Chromosome IV"/>
</dbReference>
<dbReference type="InterPro" id="IPR011990">
    <property type="entry name" value="TPR-like_helical_dom_sf"/>
</dbReference>
<name>A0A7H8R3M5_TALRU</name>
<keyword evidence="5" id="KW-1185">Reference proteome</keyword>
<feature type="domain" description="DNA/RNA-binding" evidence="2">
    <location>
        <begin position="190"/>
        <end position="474"/>
    </location>
</feature>
<dbReference type="GeneID" id="55995567"/>
<proteinExistence type="predicted"/>
<feature type="region of interest" description="Disordered" evidence="1">
    <location>
        <begin position="776"/>
        <end position="811"/>
    </location>
</feature>
<protein>
    <recommendedName>
        <fullName evidence="6">DNA/RNA-binding domain-containing protein</fullName>
    </recommendedName>
</protein>
<dbReference type="InterPro" id="IPR045153">
    <property type="entry name" value="Est1/Ebs1-like"/>
</dbReference>
<dbReference type="Pfam" id="PF10374">
    <property type="entry name" value="EST1"/>
    <property type="match status" value="1"/>
</dbReference>
<evidence type="ECO:0000259" key="3">
    <source>
        <dbReference type="Pfam" id="PF10374"/>
    </source>
</evidence>
<dbReference type="InterPro" id="IPR019458">
    <property type="entry name" value="Est1-like_N"/>
</dbReference>
<dbReference type="OrthoDB" id="69928at2759"/>
<feature type="compositionally biased region" description="Polar residues" evidence="1">
    <location>
        <begin position="726"/>
        <end position="741"/>
    </location>
</feature>
<dbReference type="InterPro" id="IPR018834">
    <property type="entry name" value="DNA/RNA-bd_Est1-type"/>
</dbReference>
<evidence type="ECO:0000256" key="1">
    <source>
        <dbReference type="SAM" id="MobiDB-lite"/>
    </source>
</evidence>
<accession>A0A7H8R3M5</accession>
<reference evidence="5" key="1">
    <citation type="submission" date="2020-06" db="EMBL/GenBank/DDBJ databases">
        <title>A chromosome-scale genome assembly of Talaromyces rugulosus W13939.</title>
        <authorList>
            <person name="Wang B."/>
            <person name="Guo L."/>
            <person name="Ye K."/>
            <person name="Wang L."/>
        </authorList>
    </citation>
    <scope>NUCLEOTIDE SEQUENCE [LARGE SCALE GENOMIC DNA]</scope>
    <source>
        <strain evidence="5">W13939</strain>
    </source>
</reference>
<dbReference type="Gene3D" id="1.25.40.10">
    <property type="entry name" value="Tetratricopeptide repeat domain"/>
    <property type="match status" value="1"/>
</dbReference>
<sequence length="811" mass="90829">MATAFKNSWQSADQAEKELLKTLADKEPTFAEITHCLNEFRQACQNAIFVDFDAAASKNAEPRLWDAHVKINARFRKILARFRESTGKKKPVERRKLEKHYLEFIKSSQKSYRGYIQHLSSHFGGISELEQVARKFNFENLSVDSPVKLDPGLRQRILLSCHATLIRLGDLSRYRETEIITGKARNWGPAIGYYDLAGIIHPASGASHNQLAVIALADGNHLRATYHLYRALSAQEPHPTSKGNLEIELRKILSAWAKRELIPKEDAGIPGKALTPWFVYLHAQCYKGLDFAEHDELENEVLSQLAVDLKERSLEGTLQKFVLINIAAEDFAKIRSSNGELTHNAALFFQRINVKTFFTLLQILLGELERFATEDSESKEECSTGSDKVTVVARRVLPALRNYSSWLLANCSSLAAQIQDKDTVLSVQIKEFWKIYANTLSLLASTFDVTALPEVEYLLEEDEEVLGFNPLMNDATSRRYHLESAATTKPRTINPGVERNHPNLEMLYRIREFVIDGLDLVVGNRIPIALIDENERKMFVYKEEGLPSQFYSSPQGHQPTMSAASIQREEITGAPATEKSTTETRSAFGGSQSASVSMSANFNRIAESVERLVESDTYEAPPAVSRLPEFLQSSQGLLPRSSGISPQHTIPENRPIQTHMAPPGLGLRPQSYSPFFTGSSIWSPGFLEENNTQQQQPSASYIALRNDLAQRQQDLQDQSSQLPSSWNMSIPSSLPSRNNRASYYDFPHQQQQQGFEYPSSHNYGFIASSNNSVPPGFTPFSTPSEHKTSQESVAARFGAMENHTPPCGQAG</sequence>
<feature type="compositionally biased region" description="Low complexity" evidence="1">
    <location>
        <begin position="711"/>
        <end position="725"/>
    </location>
</feature>